<evidence type="ECO:0000256" key="2">
    <source>
        <dbReference type="PIRSR" id="PIRSR620019-2"/>
    </source>
</evidence>
<dbReference type="InterPro" id="IPR011004">
    <property type="entry name" value="Trimer_LpxA-like_sf"/>
</dbReference>
<evidence type="ECO:0000313" key="3">
    <source>
        <dbReference type="EMBL" id="MBK0391937.1"/>
    </source>
</evidence>
<dbReference type="PANTHER" id="PTHR43300">
    <property type="entry name" value="ACETYLTRANSFERASE"/>
    <property type="match status" value="1"/>
</dbReference>
<proteinExistence type="inferred from homology"/>
<evidence type="ECO:0000256" key="1">
    <source>
        <dbReference type="ARBA" id="ARBA00007274"/>
    </source>
</evidence>
<protein>
    <submittedName>
        <fullName evidence="3">Acetyltransferase</fullName>
    </submittedName>
</protein>
<gene>
    <name evidence="3" type="ORF">I8E28_04990</name>
</gene>
<organism evidence="3 4">
    <name type="scientific">Ramlibacter algicola</name>
    <dbReference type="NCBI Taxonomy" id="2795217"/>
    <lineage>
        <taxon>Bacteria</taxon>
        <taxon>Pseudomonadati</taxon>
        <taxon>Pseudomonadota</taxon>
        <taxon>Betaproteobacteria</taxon>
        <taxon>Burkholderiales</taxon>
        <taxon>Comamonadaceae</taxon>
        <taxon>Ramlibacter</taxon>
    </lineage>
</organism>
<feature type="binding site" evidence="2">
    <location>
        <position position="70"/>
    </location>
    <ligand>
        <name>substrate</name>
    </ligand>
</feature>
<dbReference type="PANTHER" id="PTHR43300:SF4">
    <property type="entry name" value="ACYL-[ACYL-CARRIER-PROTEIN]--UDP-N-ACETYLGLUCOSAMINE O-ACYLTRANSFERASE"/>
    <property type="match status" value="1"/>
</dbReference>
<keyword evidence="4" id="KW-1185">Reference proteome</keyword>
<dbReference type="InterPro" id="IPR020019">
    <property type="entry name" value="AcTrfase_PglD-like"/>
</dbReference>
<evidence type="ECO:0000313" key="4">
    <source>
        <dbReference type="Proteomes" id="UP000617041"/>
    </source>
</evidence>
<dbReference type="Gene3D" id="2.160.10.10">
    <property type="entry name" value="Hexapeptide repeat proteins"/>
    <property type="match status" value="1"/>
</dbReference>
<dbReference type="AlphaFoldDB" id="A0A934PZK4"/>
<accession>A0A934PZK4</accession>
<comment type="similarity">
    <text evidence="1">Belongs to the transferase hexapeptide repeat family.</text>
</comment>
<sequence>MTPLILAGNAVTAEVLLTYLRRDSRYSVIATTVDDAYAAGGSVRDVPCVPLSQLQAAHAPGSCRILMAMGYDDLNRTRASMFERLRGQGYTLETYVHPDARVFGEVGEGSIVLPGAIVEPLATVGRDTMVWSNVTLAHHSTVGDHCWVAAGTVVSGQAVVEHHTFVGVGATIVNKIKVADHNIIGAGALITRDTKPDTVHLARSAEPVRFSANDYVKHFGN</sequence>
<dbReference type="InterPro" id="IPR050179">
    <property type="entry name" value="Trans_hexapeptide_repeat"/>
</dbReference>
<dbReference type="CDD" id="cd03360">
    <property type="entry name" value="LbH_AT_putative"/>
    <property type="match status" value="1"/>
</dbReference>
<reference evidence="3" key="1">
    <citation type="submission" date="2020-12" db="EMBL/GenBank/DDBJ databases">
        <title>Ramlibacter sp. nov., isolated from a freshwater alga, Cryptomonas.</title>
        <authorList>
            <person name="Kim H.M."/>
            <person name="Jeon C.O."/>
        </authorList>
    </citation>
    <scope>NUCLEOTIDE SEQUENCE</scope>
    <source>
        <strain evidence="3">CrO1</strain>
    </source>
</reference>
<dbReference type="RefSeq" id="WP_200786897.1">
    <property type="nucleotide sequence ID" value="NZ_JAEDAO010000001.1"/>
</dbReference>
<name>A0A934PZK4_9BURK</name>
<dbReference type="EMBL" id="JAEDAO010000001">
    <property type="protein sequence ID" value="MBK0391937.1"/>
    <property type="molecule type" value="Genomic_DNA"/>
</dbReference>
<dbReference type="SUPFAM" id="SSF51161">
    <property type="entry name" value="Trimeric LpxA-like enzymes"/>
    <property type="match status" value="1"/>
</dbReference>
<dbReference type="Proteomes" id="UP000617041">
    <property type="component" value="Unassembled WGS sequence"/>
</dbReference>
<comment type="caution">
    <text evidence="3">The sequence shown here is derived from an EMBL/GenBank/DDBJ whole genome shotgun (WGS) entry which is preliminary data.</text>
</comment>